<dbReference type="Gene3D" id="1.10.630.10">
    <property type="entry name" value="Cytochrome P450"/>
    <property type="match status" value="1"/>
</dbReference>
<protein>
    <submittedName>
        <fullName evidence="9">Cytochrome P450</fullName>
    </submittedName>
</protein>
<feature type="transmembrane region" description="Helical" evidence="8">
    <location>
        <begin position="13"/>
        <end position="33"/>
    </location>
</feature>
<dbReference type="PRINTS" id="PR00463">
    <property type="entry name" value="EP450I"/>
</dbReference>
<accession>A0AAQ3KVL6</accession>
<evidence type="ECO:0000256" key="7">
    <source>
        <dbReference type="RuleBase" id="RU000461"/>
    </source>
</evidence>
<dbReference type="Pfam" id="PF00067">
    <property type="entry name" value="p450"/>
    <property type="match status" value="1"/>
</dbReference>
<evidence type="ECO:0000256" key="5">
    <source>
        <dbReference type="ARBA" id="ARBA00023004"/>
    </source>
</evidence>
<keyword evidence="8" id="KW-0812">Transmembrane</keyword>
<dbReference type="Proteomes" id="UP001327560">
    <property type="component" value="Chromosome 7"/>
</dbReference>
<dbReference type="PROSITE" id="PS00086">
    <property type="entry name" value="CYTOCHROME_P450"/>
    <property type="match status" value="1"/>
</dbReference>
<evidence type="ECO:0000256" key="8">
    <source>
        <dbReference type="SAM" id="Phobius"/>
    </source>
</evidence>
<organism evidence="9 10">
    <name type="scientific">Canna indica</name>
    <name type="common">Indian-shot</name>
    <dbReference type="NCBI Taxonomy" id="4628"/>
    <lineage>
        <taxon>Eukaryota</taxon>
        <taxon>Viridiplantae</taxon>
        <taxon>Streptophyta</taxon>
        <taxon>Embryophyta</taxon>
        <taxon>Tracheophyta</taxon>
        <taxon>Spermatophyta</taxon>
        <taxon>Magnoliopsida</taxon>
        <taxon>Liliopsida</taxon>
        <taxon>Zingiberales</taxon>
        <taxon>Cannaceae</taxon>
        <taxon>Canna</taxon>
    </lineage>
</organism>
<dbReference type="InterPro" id="IPR001128">
    <property type="entry name" value="Cyt_P450"/>
</dbReference>
<keyword evidence="10" id="KW-1185">Reference proteome</keyword>
<sequence>MASLHLSSHGLDLLFMASFFAFSLLLLLVFGYSRRNRSSYGGKALRLPPGPPGWPFVGNLFQIAFAGKPLIHLVRDLRSRYGPIFTLRMGARTLIVVTSPELAHEALIEKGQLFASRPAETTIRAVFSCDKFTVNSAVYGPQWRSLRRNMVSGMLSASRLRDFHQARVVAMDRLIARIRAEALASDGGVWVLPNVRFAFFSILLSITFGVNLDENSIIRVDEVMKRVLLTIRPRMDDYIPFLRPFFANNQKKVLQVRQEQLDTVIPLINRRRSILKNPNLEPNAAPFSYIDSLLDLKVDGRDSVPTDPELVTLCSELINGGTDTTSTAIEWAMARIIDNPDIQDKLYKDIVSVVGDRLVDDPDLEKMPYLQAFVKELLRKHPPTYFSLTHAAVEAAKLGGYDIPPDANLELFLPTIAEDERLWSKPLEFNPERFISGGETADITGSAGIRMIPFGAGRRICPGLAMGTTHISLMVARMVQAFEWRLHPAEPKLDFQDTVEWTVVMKRRLHAVVKPRK</sequence>
<dbReference type="PRINTS" id="PR00385">
    <property type="entry name" value="P450"/>
</dbReference>
<dbReference type="InterPro" id="IPR017972">
    <property type="entry name" value="Cyt_P450_CS"/>
</dbReference>
<evidence type="ECO:0000256" key="6">
    <source>
        <dbReference type="PIRSR" id="PIRSR602401-1"/>
    </source>
</evidence>
<evidence type="ECO:0000313" key="10">
    <source>
        <dbReference type="Proteomes" id="UP001327560"/>
    </source>
</evidence>
<evidence type="ECO:0000313" key="9">
    <source>
        <dbReference type="EMBL" id="WOL15514.1"/>
    </source>
</evidence>
<dbReference type="SUPFAM" id="SSF48264">
    <property type="entry name" value="Cytochrome P450"/>
    <property type="match status" value="1"/>
</dbReference>
<dbReference type="InterPro" id="IPR036396">
    <property type="entry name" value="Cyt_P450_sf"/>
</dbReference>
<dbReference type="InterPro" id="IPR002401">
    <property type="entry name" value="Cyt_P450_E_grp-I"/>
</dbReference>
<keyword evidence="8" id="KW-1133">Transmembrane helix</keyword>
<comment type="cofactor">
    <cofactor evidence="6">
        <name>heme</name>
        <dbReference type="ChEBI" id="CHEBI:30413"/>
    </cofactor>
</comment>
<name>A0AAQ3KVL6_9LILI</name>
<keyword evidence="4 7" id="KW-0560">Oxidoreductase</keyword>
<dbReference type="PANTHER" id="PTHR47944">
    <property type="entry name" value="CYTOCHROME P450 98A9"/>
    <property type="match status" value="1"/>
</dbReference>
<evidence type="ECO:0000256" key="2">
    <source>
        <dbReference type="ARBA" id="ARBA00022617"/>
    </source>
</evidence>
<keyword evidence="5 6" id="KW-0408">Iron</keyword>
<evidence type="ECO:0000256" key="1">
    <source>
        <dbReference type="ARBA" id="ARBA00010617"/>
    </source>
</evidence>
<reference evidence="9 10" key="1">
    <citation type="submission" date="2023-10" db="EMBL/GenBank/DDBJ databases">
        <title>Chromosome-scale genome assembly provides insights into flower coloration mechanisms of Canna indica.</title>
        <authorList>
            <person name="Li C."/>
        </authorList>
    </citation>
    <scope>NUCLEOTIDE SEQUENCE [LARGE SCALE GENOMIC DNA]</scope>
    <source>
        <tissue evidence="9">Flower</tissue>
    </source>
</reference>
<keyword evidence="3 6" id="KW-0479">Metal-binding</keyword>
<dbReference type="PANTHER" id="PTHR47944:SF19">
    <property type="entry name" value="CYTOCHROME P450 77A4"/>
    <property type="match status" value="1"/>
</dbReference>
<evidence type="ECO:0000256" key="3">
    <source>
        <dbReference type="ARBA" id="ARBA00022723"/>
    </source>
</evidence>
<comment type="similarity">
    <text evidence="1 7">Belongs to the cytochrome P450 family.</text>
</comment>
<dbReference type="GO" id="GO:0016705">
    <property type="term" value="F:oxidoreductase activity, acting on paired donors, with incorporation or reduction of molecular oxygen"/>
    <property type="evidence" value="ECO:0007669"/>
    <property type="project" value="InterPro"/>
</dbReference>
<dbReference type="CDD" id="cd11075">
    <property type="entry name" value="CYP77_89"/>
    <property type="match status" value="1"/>
</dbReference>
<dbReference type="GO" id="GO:0020037">
    <property type="term" value="F:heme binding"/>
    <property type="evidence" value="ECO:0007669"/>
    <property type="project" value="InterPro"/>
</dbReference>
<proteinExistence type="inferred from homology"/>
<dbReference type="GO" id="GO:0004497">
    <property type="term" value="F:monooxygenase activity"/>
    <property type="evidence" value="ECO:0007669"/>
    <property type="project" value="UniProtKB-KW"/>
</dbReference>
<dbReference type="GO" id="GO:0005506">
    <property type="term" value="F:iron ion binding"/>
    <property type="evidence" value="ECO:0007669"/>
    <property type="project" value="InterPro"/>
</dbReference>
<keyword evidence="8" id="KW-0472">Membrane</keyword>
<keyword evidence="2 6" id="KW-0349">Heme</keyword>
<gene>
    <name evidence="9" type="ORF">Cni_G24295</name>
</gene>
<dbReference type="EMBL" id="CP136896">
    <property type="protein sequence ID" value="WOL15514.1"/>
    <property type="molecule type" value="Genomic_DNA"/>
</dbReference>
<keyword evidence="7" id="KW-0503">Monooxygenase</keyword>
<feature type="binding site" description="axial binding residue" evidence="6">
    <location>
        <position position="461"/>
    </location>
    <ligand>
        <name>heme</name>
        <dbReference type="ChEBI" id="CHEBI:30413"/>
    </ligand>
    <ligandPart>
        <name>Fe</name>
        <dbReference type="ChEBI" id="CHEBI:18248"/>
    </ligandPart>
</feature>
<dbReference type="AlphaFoldDB" id="A0AAQ3KVL6"/>
<evidence type="ECO:0000256" key="4">
    <source>
        <dbReference type="ARBA" id="ARBA00023002"/>
    </source>
</evidence>